<dbReference type="Proteomes" id="UP000805193">
    <property type="component" value="Unassembled WGS sequence"/>
</dbReference>
<gene>
    <name evidence="1" type="ORF">HPB47_023853</name>
</gene>
<name>A0AC60Q8U4_IXOPE</name>
<dbReference type="EMBL" id="JABSTQ010009432">
    <property type="protein sequence ID" value="KAG0429209.1"/>
    <property type="molecule type" value="Genomic_DNA"/>
</dbReference>
<reference evidence="1 2" key="1">
    <citation type="journal article" date="2020" name="Cell">
        <title>Large-Scale Comparative Analyses of Tick Genomes Elucidate Their Genetic Diversity and Vector Capacities.</title>
        <authorList>
            <consortium name="Tick Genome and Microbiome Consortium (TIGMIC)"/>
            <person name="Jia N."/>
            <person name="Wang J."/>
            <person name="Shi W."/>
            <person name="Du L."/>
            <person name="Sun Y."/>
            <person name="Zhan W."/>
            <person name="Jiang J.F."/>
            <person name="Wang Q."/>
            <person name="Zhang B."/>
            <person name="Ji P."/>
            <person name="Bell-Sakyi L."/>
            <person name="Cui X.M."/>
            <person name="Yuan T.T."/>
            <person name="Jiang B.G."/>
            <person name="Yang W.F."/>
            <person name="Lam T.T."/>
            <person name="Chang Q.C."/>
            <person name="Ding S.J."/>
            <person name="Wang X.J."/>
            <person name="Zhu J.G."/>
            <person name="Ruan X.D."/>
            <person name="Zhao L."/>
            <person name="Wei J.T."/>
            <person name="Ye R.Z."/>
            <person name="Que T.C."/>
            <person name="Du C.H."/>
            <person name="Zhou Y.H."/>
            <person name="Cheng J.X."/>
            <person name="Dai P.F."/>
            <person name="Guo W.B."/>
            <person name="Han X.H."/>
            <person name="Huang E.J."/>
            <person name="Li L.F."/>
            <person name="Wei W."/>
            <person name="Gao Y.C."/>
            <person name="Liu J.Z."/>
            <person name="Shao H.Z."/>
            <person name="Wang X."/>
            <person name="Wang C.C."/>
            <person name="Yang T.C."/>
            <person name="Huo Q.B."/>
            <person name="Li W."/>
            <person name="Chen H.Y."/>
            <person name="Chen S.E."/>
            <person name="Zhou L.G."/>
            <person name="Ni X.B."/>
            <person name="Tian J.H."/>
            <person name="Sheng Y."/>
            <person name="Liu T."/>
            <person name="Pan Y.S."/>
            <person name="Xia L.Y."/>
            <person name="Li J."/>
            <person name="Zhao F."/>
            <person name="Cao W.C."/>
        </authorList>
    </citation>
    <scope>NUCLEOTIDE SEQUENCE [LARGE SCALE GENOMIC DNA]</scope>
    <source>
        <strain evidence="1">Iper-2018</strain>
    </source>
</reference>
<sequence>MRASRARVEEHWCEVSATLDRLAPRIRRTATTRAEKKSSKFPGLGGVFHGEARTTEILPVDAATPERLLSQDDNEWVHGSDTIVPDCPDWLRVFLSGSHRSLQDERGEASPQSGAATSLGIQGNGDQGDSSGSSSAFTDQRGVEQEMELIRAKEKLVRLELELERLRVENRPRSSASGAELSLREEVLSFSRLMKGVLTQMPSSELLVPSWFDGVENVFQTYEVPERLRGSLIRPYFTERMRALVNRLPVGEASEYGAVKERVLLELKMSPAEYRRLFLNATRAERESWTQFVTRVESCVEYYARSRGVESLEDLLALIVSDRVRDSMPADMQEYVTLNEGEKWPRPLEVAHADQLTPYHEPVPGLLPPGPRLKMVETCEECLAKDYARRTCPLETKKAVKGQRRNAKGDDDGPRERAALSDRRSPRYRNPALMSGVAMADFSAARHRVHFDGGFVARADTPAQEDHPQGLPRPEEAAAPKAYPRNPDFVNQDQGTNEADDGKPVVADPNRRRRCIPTRRTKDSNTLPRGGPREHRELGATL</sequence>
<accession>A0AC60Q8U4</accession>
<protein>
    <submittedName>
        <fullName evidence="1">Uncharacterized protein</fullName>
    </submittedName>
</protein>
<comment type="caution">
    <text evidence="1">The sequence shown here is derived from an EMBL/GenBank/DDBJ whole genome shotgun (WGS) entry which is preliminary data.</text>
</comment>
<organism evidence="1 2">
    <name type="scientific">Ixodes persulcatus</name>
    <name type="common">Taiga tick</name>
    <dbReference type="NCBI Taxonomy" id="34615"/>
    <lineage>
        <taxon>Eukaryota</taxon>
        <taxon>Metazoa</taxon>
        <taxon>Ecdysozoa</taxon>
        <taxon>Arthropoda</taxon>
        <taxon>Chelicerata</taxon>
        <taxon>Arachnida</taxon>
        <taxon>Acari</taxon>
        <taxon>Parasitiformes</taxon>
        <taxon>Ixodida</taxon>
        <taxon>Ixodoidea</taxon>
        <taxon>Ixodidae</taxon>
        <taxon>Ixodinae</taxon>
        <taxon>Ixodes</taxon>
    </lineage>
</organism>
<proteinExistence type="predicted"/>
<evidence type="ECO:0000313" key="2">
    <source>
        <dbReference type="Proteomes" id="UP000805193"/>
    </source>
</evidence>
<evidence type="ECO:0000313" key="1">
    <source>
        <dbReference type="EMBL" id="KAG0429209.1"/>
    </source>
</evidence>
<keyword evidence="2" id="KW-1185">Reference proteome</keyword>